<dbReference type="Proteomes" id="UP000886885">
    <property type="component" value="Chromosome 9A"/>
</dbReference>
<dbReference type="InterPro" id="IPR003340">
    <property type="entry name" value="B3_DNA-bd"/>
</dbReference>
<dbReference type="Pfam" id="PF02362">
    <property type="entry name" value="B3"/>
    <property type="match status" value="2"/>
</dbReference>
<evidence type="ECO:0000259" key="2">
    <source>
        <dbReference type="PROSITE" id="PS50863"/>
    </source>
</evidence>
<dbReference type="SMART" id="SM01019">
    <property type="entry name" value="B3"/>
    <property type="match status" value="2"/>
</dbReference>
<feature type="domain" description="TF-B3" evidence="2">
    <location>
        <begin position="698"/>
        <end position="789"/>
    </location>
</feature>
<dbReference type="PANTHER" id="PTHR31391">
    <property type="entry name" value="B3 DOMAIN-CONTAINING PROTEIN OS11G0197600-RELATED"/>
    <property type="match status" value="1"/>
</dbReference>
<feature type="domain" description="TF-B3" evidence="2">
    <location>
        <begin position="235"/>
        <end position="326"/>
    </location>
</feature>
<dbReference type="EMBL" id="JAAWWB010000017">
    <property type="protein sequence ID" value="KAG6762725.1"/>
    <property type="molecule type" value="Genomic_DNA"/>
</dbReference>
<evidence type="ECO:0000313" key="4">
    <source>
        <dbReference type="Proteomes" id="UP000886885"/>
    </source>
</evidence>
<dbReference type="AlphaFoldDB" id="A0A8X8CQH7"/>
<dbReference type="PANTHER" id="PTHR31391:SF101">
    <property type="entry name" value="B3 DOMAIN-CONTAINING PROTEIN OS01G0234100"/>
    <property type="match status" value="1"/>
</dbReference>
<reference evidence="3" key="1">
    <citation type="journal article" date="2020" name="bioRxiv">
        <title>Hybrid origin of Populus tomentosa Carr. identified through genome sequencing and phylogenomic analysis.</title>
        <authorList>
            <person name="An X."/>
            <person name="Gao K."/>
            <person name="Chen Z."/>
            <person name="Li J."/>
            <person name="Yang X."/>
            <person name="Yang X."/>
            <person name="Zhou J."/>
            <person name="Guo T."/>
            <person name="Zhao T."/>
            <person name="Huang S."/>
            <person name="Miao D."/>
            <person name="Khan W.U."/>
            <person name="Rao P."/>
            <person name="Ye M."/>
            <person name="Lei B."/>
            <person name="Liao W."/>
            <person name="Wang J."/>
            <person name="Ji L."/>
            <person name="Li Y."/>
            <person name="Guo B."/>
            <person name="Mustafa N.S."/>
            <person name="Li S."/>
            <person name="Yun Q."/>
            <person name="Keller S.R."/>
            <person name="Mao J."/>
            <person name="Zhang R."/>
            <person name="Strauss S.H."/>
        </authorList>
    </citation>
    <scope>NUCLEOTIDE SEQUENCE</scope>
    <source>
        <strain evidence="3">GM15</strain>
        <tissue evidence="3">Leaf</tissue>
    </source>
</reference>
<gene>
    <name evidence="3" type="ORF">POTOM_033244</name>
</gene>
<dbReference type="CDD" id="cd10017">
    <property type="entry name" value="B3_DNA"/>
    <property type="match status" value="2"/>
</dbReference>
<organism evidence="3 4">
    <name type="scientific">Populus tomentosa</name>
    <name type="common">Chinese white poplar</name>
    <dbReference type="NCBI Taxonomy" id="118781"/>
    <lineage>
        <taxon>Eukaryota</taxon>
        <taxon>Viridiplantae</taxon>
        <taxon>Streptophyta</taxon>
        <taxon>Embryophyta</taxon>
        <taxon>Tracheophyta</taxon>
        <taxon>Spermatophyta</taxon>
        <taxon>Magnoliopsida</taxon>
        <taxon>eudicotyledons</taxon>
        <taxon>Gunneridae</taxon>
        <taxon>Pentapetalae</taxon>
        <taxon>rosids</taxon>
        <taxon>fabids</taxon>
        <taxon>Malpighiales</taxon>
        <taxon>Salicaceae</taxon>
        <taxon>Saliceae</taxon>
        <taxon>Populus</taxon>
    </lineage>
</organism>
<proteinExistence type="predicted"/>
<keyword evidence="4" id="KW-1185">Reference proteome</keyword>
<dbReference type="OrthoDB" id="1909330at2759"/>
<dbReference type="PROSITE" id="PS50863">
    <property type="entry name" value="B3"/>
    <property type="match status" value="2"/>
</dbReference>
<feature type="coiled-coil region" evidence="1">
    <location>
        <begin position="541"/>
        <end position="596"/>
    </location>
</feature>
<sequence>MYGAFFDGIEASTAINYPAQSCSSWRSRQHSDLPRVGLLGLYAPNDRNLKEKPAITTAKTFEARSNKPSCLLPNMDAKEDQNTSAKPQLPISNPVPLNTYPRIRRRKPNMSKIKLTQIHEKSPEPEYKTGHELVRIFASLDTLEKLQSFLCLLFLQGSVVFIHLLLFDELIKEKNFLKILEQVLYDKSGESREPRSRKRKKDAFSVFYDSTETKSPAMELAEEIRTNLEAAYPSFAKTLVRSNVTVGFWMHLPMRFCKMHLPKNDTTVFLENESGEEYILNYIAERTALSGGWKAFCAANNLHEGDVLVFHLVKPSRFKVYIVKGNGSSQGDGEFGIPSSGAYGKEIISEPAEKDVKSSKKSELLELLPVGQEENNQENGLIAVENNKGYVADQSENESEDRASETLRVIKLSGPSVDFNNVKGIENFRILLNGFAIDSELSEHHRTKYYELCRSQNSFLHSNLLNSINHKLAVEIIIGTVDISEGIRSSKLSSSQADYGVWDKTLKGFELLGMKVGFLRERLSRLMSLALESEEAMESECREVRLEQARVDEEMKSLELRLLKLKETREKLDDEMEILKENAEKHELMFQEAVNAPWLLAKCVGFGFTLQEKRGRAPKVNEIKKFPSCLNVKNGKARLIRESPILEQVPSNVSVKSESHTSKRAKIDDLYDNEEVKSDVMMRAKEIQSNLSPELPSIIKHMLPSNVTRVFWLHFPKSFCEAYLPKEDTMVVLEDERGKSYETKYLARKVGLSAGWRGFSIDHKIMEGDVLIFHLVEPAKFKVYIVRVNDSEEVDGALALLKLEAGVKQMGPIDSSEEVDGALGLLKLEAAIKQMTPINEAVHVEKLSKVSEEMEYLDFEHLSHDNPEKNCEKNVKMTCLTTFGPISDLYEYESEDLGSETTDGVRLSKSAVDFKEVKCFEDFDILVNGLVINSELSKHLQTKYYELCCSQNSLLHDHLLDGLNCKLVVGMLSETINIADAIRASKLTTSLESFAIWEKTLKAFEGLGMNVGFLLARLGQLMHLSAKSKRYEEATLQRVNAKEEMKTLEAKLLKVKDTINRLGVEIEKLVVDSENLELKFQEVAKAPW</sequence>
<comment type="caution">
    <text evidence="3">The sequence shown here is derived from an EMBL/GenBank/DDBJ whole genome shotgun (WGS) entry which is preliminary data.</text>
</comment>
<evidence type="ECO:0000313" key="3">
    <source>
        <dbReference type="EMBL" id="KAG6762725.1"/>
    </source>
</evidence>
<accession>A0A8X8CQH7</accession>
<evidence type="ECO:0000256" key="1">
    <source>
        <dbReference type="SAM" id="Coils"/>
    </source>
</evidence>
<keyword evidence="1" id="KW-0175">Coiled coil</keyword>
<dbReference type="GO" id="GO:0003677">
    <property type="term" value="F:DNA binding"/>
    <property type="evidence" value="ECO:0007669"/>
    <property type="project" value="InterPro"/>
</dbReference>
<dbReference type="InterPro" id="IPR044837">
    <property type="entry name" value="REM16-like"/>
</dbReference>
<name>A0A8X8CQH7_POPTO</name>
<protein>
    <recommendedName>
        <fullName evidence="2">TF-B3 domain-containing protein</fullName>
    </recommendedName>
</protein>
<feature type="coiled-coil region" evidence="1">
    <location>
        <begin position="1024"/>
        <end position="1065"/>
    </location>
</feature>